<dbReference type="EMBL" id="CAAHCV010000048">
    <property type="protein sequence ID" value="VGM16142.1"/>
    <property type="molecule type" value="Genomic_DNA"/>
</dbReference>
<proteinExistence type="predicted"/>
<sequence length="40" mass="4974">MITMLYWTLFIYIAVYYSGMFSPYKEKYNGQKRTKCNRTY</sequence>
<keyword evidence="1" id="KW-0812">Transmembrane</keyword>
<name>A0A486DQD0_KLEPN</name>
<reference evidence="2" key="1">
    <citation type="submission" date="2019-03" db="EMBL/GenBank/DDBJ databases">
        <authorList>
            <consortium name="Pathogen Informatics"/>
        </authorList>
    </citation>
    <scope>NUCLEOTIDE SEQUENCE</scope>
    <source>
        <strain evidence="2">5012STDY7626450</strain>
    </source>
</reference>
<keyword evidence="1" id="KW-1133">Transmembrane helix</keyword>
<evidence type="ECO:0000313" key="2">
    <source>
        <dbReference type="EMBL" id="VGM16142.1"/>
    </source>
</evidence>
<feature type="transmembrane region" description="Helical" evidence="1">
    <location>
        <begin position="6"/>
        <end position="24"/>
    </location>
</feature>
<protein>
    <submittedName>
        <fullName evidence="2">Uncharacterized protein</fullName>
    </submittedName>
</protein>
<accession>A0A486DQD0</accession>
<dbReference type="AlphaFoldDB" id="A0A486DQD0"/>
<organism evidence="2">
    <name type="scientific">Klebsiella pneumoniae</name>
    <dbReference type="NCBI Taxonomy" id="573"/>
    <lineage>
        <taxon>Bacteria</taxon>
        <taxon>Pseudomonadati</taxon>
        <taxon>Pseudomonadota</taxon>
        <taxon>Gammaproteobacteria</taxon>
        <taxon>Enterobacterales</taxon>
        <taxon>Enterobacteriaceae</taxon>
        <taxon>Klebsiella/Raoultella group</taxon>
        <taxon>Klebsiella</taxon>
        <taxon>Klebsiella pneumoniae complex</taxon>
    </lineage>
</organism>
<keyword evidence="1" id="KW-0472">Membrane</keyword>
<gene>
    <name evidence="2" type="ORF">SAMEA4873652_05483</name>
</gene>
<evidence type="ECO:0000256" key="1">
    <source>
        <dbReference type="SAM" id="Phobius"/>
    </source>
</evidence>